<dbReference type="EMBL" id="JAFBMS010000316">
    <property type="protein sequence ID" value="KAG9331617.1"/>
    <property type="molecule type" value="Genomic_DNA"/>
</dbReference>
<proteinExistence type="predicted"/>
<evidence type="ECO:0000313" key="2">
    <source>
        <dbReference type="Proteomes" id="UP000824540"/>
    </source>
</evidence>
<dbReference type="Proteomes" id="UP000824540">
    <property type="component" value="Unassembled WGS sequence"/>
</dbReference>
<organism evidence="1 2">
    <name type="scientific">Albula glossodonta</name>
    <name type="common">roundjaw bonefish</name>
    <dbReference type="NCBI Taxonomy" id="121402"/>
    <lineage>
        <taxon>Eukaryota</taxon>
        <taxon>Metazoa</taxon>
        <taxon>Chordata</taxon>
        <taxon>Craniata</taxon>
        <taxon>Vertebrata</taxon>
        <taxon>Euteleostomi</taxon>
        <taxon>Actinopterygii</taxon>
        <taxon>Neopterygii</taxon>
        <taxon>Teleostei</taxon>
        <taxon>Albuliformes</taxon>
        <taxon>Albulidae</taxon>
        <taxon>Albula</taxon>
    </lineage>
</organism>
<protein>
    <submittedName>
        <fullName evidence="1">Uncharacterized protein</fullName>
    </submittedName>
</protein>
<comment type="caution">
    <text evidence="1">The sequence shown here is derived from an EMBL/GenBank/DDBJ whole genome shotgun (WGS) entry which is preliminary data.</text>
</comment>
<reference evidence="1" key="1">
    <citation type="thesis" date="2021" institute="BYU ScholarsArchive" country="Provo, UT, USA">
        <title>Applications of and Algorithms for Genome Assembly and Genomic Analyses with an Emphasis on Marine Teleosts.</title>
        <authorList>
            <person name="Pickett B.D."/>
        </authorList>
    </citation>
    <scope>NUCLEOTIDE SEQUENCE</scope>
    <source>
        <strain evidence="1">HI-2016</strain>
    </source>
</reference>
<accession>A0A8T2N4Z5</accession>
<sequence length="72" mass="7957">SQSSATGSTFTGDHCHRPHPSLCQLGDGCFHMLRSTMFLPHQLQTANVRTSEVRYLKTRRGETALQVEGGRA</sequence>
<dbReference type="AlphaFoldDB" id="A0A8T2N4Z5"/>
<keyword evidence="2" id="KW-1185">Reference proteome</keyword>
<feature type="non-terminal residue" evidence="1">
    <location>
        <position position="1"/>
    </location>
</feature>
<name>A0A8T2N4Z5_9TELE</name>
<evidence type="ECO:0000313" key="1">
    <source>
        <dbReference type="EMBL" id="KAG9331617.1"/>
    </source>
</evidence>
<feature type="non-terminal residue" evidence="1">
    <location>
        <position position="72"/>
    </location>
</feature>
<gene>
    <name evidence="1" type="ORF">JZ751_018646</name>
</gene>